<keyword evidence="8" id="KW-1185">Reference proteome</keyword>
<comment type="function">
    <text evidence="3">Lytic transglycosylase with a strong preference for naked glycan strands that lack stem peptides.</text>
</comment>
<organism evidence="7 8">
    <name type="scientific">Hydrogenivirga caldilitoris</name>
    <dbReference type="NCBI Taxonomy" id="246264"/>
    <lineage>
        <taxon>Bacteria</taxon>
        <taxon>Pseudomonadati</taxon>
        <taxon>Aquificota</taxon>
        <taxon>Aquificia</taxon>
        <taxon>Aquificales</taxon>
        <taxon>Aquificaceae</taxon>
        <taxon>Hydrogenivirga</taxon>
    </lineage>
</organism>
<feature type="chain" id="PRO_5019874395" description="Probable endolytic peptidoglycan transglycosylase RlpA" evidence="5">
    <location>
        <begin position="19"/>
        <end position="219"/>
    </location>
</feature>
<comment type="caution">
    <text evidence="7">The sequence shown here is derived from an EMBL/GenBank/DDBJ whole genome shotgun (WGS) entry which is preliminary data.</text>
</comment>
<accession>A0A497XUJ8</accession>
<evidence type="ECO:0000256" key="5">
    <source>
        <dbReference type="SAM" id="SignalP"/>
    </source>
</evidence>
<proteinExistence type="inferred from homology"/>
<keyword evidence="3" id="KW-1003">Cell membrane</keyword>
<dbReference type="AlphaFoldDB" id="A0A497XUJ8"/>
<evidence type="ECO:0000313" key="7">
    <source>
        <dbReference type="EMBL" id="RLJ70573.1"/>
    </source>
</evidence>
<dbReference type="SUPFAM" id="SSF50685">
    <property type="entry name" value="Barwin-like endoglucanases"/>
    <property type="match status" value="1"/>
</dbReference>
<keyword evidence="1 3" id="KW-0456">Lyase</keyword>
<dbReference type="Proteomes" id="UP000267841">
    <property type="component" value="Unassembled WGS sequence"/>
</dbReference>
<dbReference type="PANTHER" id="PTHR34183">
    <property type="entry name" value="ENDOLYTIC PEPTIDOGLYCAN TRANSGLYCOSYLASE RLPA"/>
    <property type="match status" value="1"/>
</dbReference>
<gene>
    <name evidence="3" type="primary">rlpA</name>
    <name evidence="7" type="ORF">BCF55_0849</name>
</gene>
<evidence type="ECO:0000259" key="6">
    <source>
        <dbReference type="Pfam" id="PF03330"/>
    </source>
</evidence>
<keyword evidence="3" id="KW-0564">Palmitate</keyword>
<dbReference type="Gene3D" id="2.40.40.10">
    <property type="entry name" value="RlpA-like domain"/>
    <property type="match status" value="1"/>
</dbReference>
<sequence>MRFSALLLSFIFLVVACAPPTGRIKYEYEDLVAECPEESVMLVNYCPTNYAYSDRIQHLSRVRVTSLETGKGLTIAVRKNRSVKGLCIPKKYKHFMSRNDQFRARVEVLRCGENNVRMCPKYIRGYASWYGPKFHGKKTAAGTSFNMHDYVAAHRTLPLGTLLLVKNLKNGRTVKVKVLDRGPFVRGRHLDLSKAAAEKLGMFNDGVIPFVAEVLRCGG</sequence>
<dbReference type="InterPro" id="IPR034718">
    <property type="entry name" value="RlpA"/>
</dbReference>
<reference evidence="7 8" key="1">
    <citation type="submission" date="2018-10" db="EMBL/GenBank/DDBJ databases">
        <title>Genomic Encyclopedia of Archaeal and Bacterial Type Strains, Phase II (KMG-II): from individual species to whole genera.</title>
        <authorList>
            <person name="Goeker M."/>
        </authorList>
    </citation>
    <scope>NUCLEOTIDE SEQUENCE [LARGE SCALE GENOMIC DNA]</scope>
    <source>
        <strain evidence="7 8">DSM 16510</strain>
    </source>
</reference>
<dbReference type="GO" id="GO:0071555">
    <property type="term" value="P:cell wall organization"/>
    <property type="evidence" value="ECO:0007669"/>
    <property type="project" value="UniProtKB-KW"/>
</dbReference>
<dbReference type="Pfam" id="PF03330">
    <property type="entry name" value="DPBB_1"/>
    <property type="match status" value="1"/>
</dbReference>
<keyword evidence="2 3" id="KW-0961">Cell wall biogenesis/degradation</keyword>
<protein>
    <recommendedName>
        <fullName evidence="3">Probable endolytic peptidoglycan transglycosylase RlpA</fullName>
        <ecNumber evidence="3">4.2.2.-</ecNumber>
    </recommendedName>
</protein>
<keyword evidence="3 7" id="KW-0449">Lipoprotein</keyword>
<dbReference type="OrthoDB" id="9779128at2"/>
<evidence type="ECO:0000256" key="1">
    <source>
        <dbReference type="ARBA" id="ARBA00023239"/>
    </source>
</evidence>
<evidence type="ECO:0000256" key="2">
    <source>
        <dbReference type="ARBA" id="ARBA00023316"/>
    </source>
</evidence>
<evidence type="ECO:0000313" key="8">
    <source>
        <dbReference type="Proteomes" id="UP000267841"/>
    </source>
</evidence>
<dbReference type="HAMAP" id="MF_02071">
    <property type="entry name" value="RlpA"/>
    <property type="match status" value="1"/>
</dbReference>
<comment type="subcellular location">
    <subcellularLocation>
        <location evidence="3">Cell membrane</location>
        <topology evidence="3">Lipid-anchor</topology>
    </subcellularLocation>
</comment>
<dbReference type="GO" id="GO:0005886">
    <property type="term" value="C:plasma membrane"/>
    <property type="evidence" value="ECO:0007669"/>
    <property type="project" value="UniProtKB-SubCell"/>
</dbReference>
<keyword evidence="5" id="KW-0732">Signal</keyword>
<feature type="signal peptide" evidence="5">
    <location>
        <begin position="1"/>
        <end position="18"/>
    </location>
</feature>
<dbReference type="EMBL" id="RCCJ01000001">
    <property type="protein sequence ID" value="RLJ70573.1"/>
    <property type="molecule type" value="Genomic_DNA"/>
</dbReference>
<dbReference type="GO" id="GO:0000270">
    <property type="term" value="P:peptidoglycan metabolic process"/>
    <property type="evidence" value="ECO:0007669"/>
    <property type="project" value="UniProtKB-UniRule"/>
</dbReference>
<evidence type="ECO:0000256" key="4">
    <source>
        <dbReference type="RuleBase" id="RU003495"/>
    </source>
</evidence>
<dbReference type="RefSeq" id="WP_121010439.1">
    <property type="nucleotide sequence ID" value="NZ_RCCJ01000001.1"/>
</dbReference>
<evidence type="ECO:0000256" key="3">
    <source>
        <dbReference type="HAMAP-Rule" id="MF_02071"/>
    </source>
</evidence>
<comment type="similarity">
    <text evidence="3 4">Belongs to the RlpA family.</text>
</comment>
<dbReference type="NCBIfam" id="TIGR00413">
    <property type="entry name" value="rlpA"/>
    <property type="match status" value="1"/>
</dbReference>
<dbReference type="InterPro" id="IPR012997">
    <property type="entry name" value="RplA"/>
</dbReference>
<name>A0A497XUJ8_9AQUI</name>
<dbReference type="GO" id="GO:0008932">
    <property type="term" value="F:lytic endotransglycosylase activity"/>
    <property type="evidence" value="ECO:0007669"/>
    <property type="project" value="UniProtKB-UniRule"/>
</dbReference>
<feature type="domain" description="RlpA-like protein double-psi beta-barrel" evidence="6">
    <location>
        <begin position="124"/>
        <end position="209"/>
    </location>
</feature>
<dbReference type="InterPro" id="IPR036908">
    <property type="entry name" value="RlpA-like_sf"/>
</dbReference>
<dbReference type="PANTHER" id="PTHR34183:SF1">
    <property type="entry name" value="ENDOLYTIC PEPTIDOGLYCAN TRANSGLYCOSYLASE RLPA"/>
    <property type="match status" value="1"/>
</dbReference>
<keyword evidence="3" id="KW-0472">Membrane</keyword>
<dbReference type="CDD" id="cd22268">
    <property type="entry name" value="DPBB_RlpA-like"/>
    <property type="match status" value="1"/>
</dbReference>
<dbReference type="PROSITE" id="PS51257">
    <property type="entry name" value="PROKAR_LIPOPROTEIN"/>
    <property type="match status" value="1"/>
</dbReference>
<dbReference type="InterPro" id="IPR009009">
    <property type="entry name" value="RlpA-like_DPBB"/>
</dbReference>
<dbReference type="EC" id="4.2.2.-" evidence="3"/>